<keyword evidence="3" id="KW-1185">Reference proteome</keyword>
<feature type="compositionally biased region" description="Polar residues" evidence="1">
    <location>
        <begin position="549"/>
        <end position="571"/>
    </location>
</feature>
<dbReference type="Proteomes" id="UP001527925">
    <property type="component" value="Unassembled WGS sequence"/>
</dbReference>
<proteinExistence type="predicted"/>
<accession>A0ABR4NKL5</accession>
<feature type="region of interest" description="Disordered" evidence="1">
    <location>
        <begin position="459"/>
        <end position="507"/>
    </location>
</feature>
<evidence type="ECO:0000313" key="2">
    <source>
        <dbReference type="EMBL" id="KAL2920065.1"/>
    </source>
</evidence>
<feature type="region of interest" description="Disordered" evidence="1">
    <location>
        <begin position="418"/>
        <end position="438"/>
    </location>
</feature>
<evidence type="ECO:0000313" key="3">
    <source>
        <dbReference type="Proteomes" id="UP001527925"/>
    </source>
</evidence>
<evidence type="ECO:0000256" key="1">
    <source>
        <dbReference type="SAM" id="MobiDB-lite"/>
    </source>
</evidence>
<feature type="region of interest" description="Disordered" evidence="1">
    <location>
        <begin position="360"/>
        <end position="400"/>
    </location>
</feature>
<feature type="compositionally biased region" description="Basic and acidic residues" evidence="1">
    <location>
        <begin position="490"/>
        <end position="499"/>
    </location>
</feature>
<feature type="region of interest" description="Disordered" evidence="1">
    <location>
        <begin position="548"/>
        <end position="587"/>
    </location>
</feature>
<protein>
    <submittedName>
        <fullName evidence="2">Uncharacterized protein</fullName>
    </submittedName>
</protein>
<feature type="region of interest" description="Disordered" evidence="1">
    <location>
        <begin position="1"/>
        <end position="27"/>
    </location>
</feature>
<dbReference type="InterPro" id="IPR037688">
    <property type="entry name" value="ZBBX"/>
</dbReference>
<dbReference type="EMBL" id="JADGIZ020000001">
    <property type="protein sequence ID" value="KAL2920065.1"/>
    <property type="molecule type" value="Genomic_DNA"/>
</dbReference>
<comment type="caution">
    <text evidence="2">The sequence shown here is derived from an EMBL/GenBank/DDBJ whole genome shotgun (WGS) entry which is preliminary data.</text>
</comment>
<reference evidence="2 3" key="1">
    <citation type="submission" date="2023-09" db="EMBL/GenBank/DDBJ databases">
        <title>Pangenome analysis of Batrachochytrium dendrobatidis and related Chytrids.</title>
        <authorList>
            <person name="Yacoub M.N."/>
            <person name="Stajich J.E."/>
            <person name="James T.Y."/>
        </authorList>
    </citation>
    <scope>NUCLEOTIDE SEQUENCE [LARGE SCALE GENOMIC DNA]</scope>
    <source>
        <strain evidence="2 3">JEL0888</strain>
    </source>
</reference>
<feature type="region of interest" description="Disordered" evidence="1">
    <location>
        <begin position="41"/>
        <end position="63"/>
    </location>
</feature>
<feature type="region of interest" description="Disordered" evidence="1">
    <location>
        <begin position="313"/>
        <end position="346"/>
    </location>
</feature>
<organism evidence="2 3">
    <name type="scientific">Polyrhizophydium stewartii</name>
    <dbReference type="NCBI Taxonomy" id="2732419"/>
    <lineage>
        <taxon>Eukaryota</taxon>
        <taxon>Fungi</taxon>
        <taxon>Fungi incertae sedis</taxon>
        <taxon>Chytridiomycota</taxon>
        <taxon>Chytridiomycota incertae sedis</taxon>
        <taxon>Chytridiomycetes</taxon>
        <taxon>Rhizophydiales</taxon>
        <taxon>Rhizophydiales incertae sedis</taxon>
        <taxon>Polyrhizophydium</taxon>
    </lineage>
</organism>
<sequence>MADAAVSLPPHDGRTLEGGRTASAQELPDQASLRAQLLGSTSVAAESRTARKPHTTSMFKKKPMTEIERLELENKRMEERLREFRDNIARQKAKRSLPASRESLWTGGDASRGSLTKYASDVLAKKNASIRAKRFSGVGREADETRKNNPQAYRDRLVVLEAEQRAQQRHAQQIPEPAGPPQLEIHPIPPSGDRRASTTAARPVPQRLWRVPTPVLNNAAFGNTQAPRPSATGASIAIPTAAVLSGPQPSVAANAIDSSEPGPRSDLVLGSMGGSNLAHQAEAQGVHDTFEPEQQGFETLPEDLLSMSADQTDVAASKPLRPRREYIPPAGDIPDLSGASPLNTNQVGGGVQRHVSFSDHVQSRQISRTGFDGLGSSNEDSRDTAGSFGDEISDQGKSVRDLEIRAHKSIVYASARGSAVAGSNQGQAGGGENLLNGDYDEQASRQSFLDALAEWRSGGSNKQAVTSSATSKFSSEAPTARNSILKRSMARSETERTTDESTSMAPVSTAVLEKHKAQFERQLKKRSGTGLSYMDKLLLIEMRNRAKDQTAQIPVRQTSSKPRPTDESTAGDQHAPPSKASESDEDIDDEEIQILLRKMQLKAAGHNATHSSQKSVETSAEAATHVKGVHGNEVISVQDVTQNEDEEVQRAFKQGCVVEVIPTAKMVVVEPSDE</sequence>
<feature type="compositionally biased region" description="Basic residues" evidence="1">
    <location>
        <begin position="50"/>
        <end position="62"/>
    </location>
</feature>
<gene>
    <name evidence="2" type="ORF">HK105_200131</name>
</gene>
<dbReference type="PANTHER" id="PTHR28634">
    <property type="entry name" value="ZINC FINGER B-BOX DOMAIN-CONTAINING PROTEIN 1"/>
    <property type="match status" value="1"/>
</dbReference>
<feature type="compositionally biased region" description="Polar residues" evidence="1">
    <location>
        <begin position="459"/>
        <end position="482"/>
    </location>
</feature>
<dbReference type="PANTHER" id="PTHR28634:SF1">
    <property type="entry name" value="ZINC FINGER B-BOX DOMAIN-CONTAINING PROTEIN 1"/>
    <property type="match status" value="1"/>
</dbReference>
<name>A0ABR4NKL5_9FUNG</name>